<comment type="caution">
    <text evidence="1">The sequence shown here is derived from an EMBL/GenBank/DDBJ whole genome shotgun (WGS) entry which is preliminary data.</text>
</comment>
<keyword evidence="2" id="KW-1185">Reference proteome</keyword>
<name>A0A445HCG0_GLYSO</name>
<evidence type="ECO:0000313" key="2">
    <source>
        <dbReference type="Proteomes" id="UP000289340"/>
    </source>
</evidence>
<dbReference type="Proteomes" id="UP000289340">
    <property type="component" value="Chromosome 13"/>
</dbReference>
<accession>A0A445HCG0</accession>
<protein>
    <submittedName>
        <fullName evidence="1">Uncharacterized protein</fullName>
    </submittedName>
</protein>
<dbReference type="AlphaFoldDB" id="A0A445HCG0"/>
<evidence type="ECO:0000313" key="1">
    <source>
        <dbReference type="EMBL" id="RZB71226.1"/>
    </source>
</evidence>
<reference evidence="1 2" key="1">
    <citation type="submission" date="2018-09" db="EMBL/GenBank/DDBJ databases">
        <title>A high-quality reference genome of wild soybean provides a powerful tool to mine soybean genomes.</title>
        <authorList>
            <person name="Xie M."/>
            <person name="Chung C.Y.L."/>
            <person name="Li M.-W."/>
            <person name="Wong F.-L."/>
            <person name="Chan T.-F."/>
            <person name="Lam H.-M."/>
        </authorList>
    </citation>
    <scope>NUCLEOTIDE SEQUENCE [LARGE SCALE GENOMIC DNA]</scope>
    <source>
        <strain evidence="2">cv. W05</strain>
        <tissue evidence="1">Hypocotyl of etiolated seedlings</tissue>
    </source>
</reference>
<sequence>MDGVTLSEIKQGCTKSLNLFCLCFNARNHHVPLLCSLSPSLCPHHPPPPLFSFNHPHTPHIPKPTTIITTPHTSLHQKEKKGKENYLEDEQDLNIPSTLMCCC</sequence>
<dbReference type="EMBL" id="QZWG01000013">
    <property type="protein sequence ID" value="RZB71226.1"/>
    <property type="molecule type" value="Genomic_DNA"/>
</dbReference>
<proteinExistence type="predicted"/>
<organism evidence="1 2">
    <name type="scientific">Glycine soja</name>
    <name type="common">Wild soybean</name>
    <dbReference type="NCBI Taxonomy" id="3848"/>
    <lineage>
        <taxon>Eukaryota</taxon>
        <taxon>Viridiplantae</taxon>
        <taxon>Streptophyta</taxon>
        <taxon>Embryophyta</taxon>
        <taxon>Tracheophyta</taxon>
        <taxon>Spermatophyta</taxon>
        <taxon>Magnoliopsida</taxon>
        <taxon>eudicotyledons</taxon>
        <taxon>Gunneridae</taxon>
        <taxon>Pentapetalae</taxon>
        <taxon>rosids</taxon>
        <taxon>fabids</taxon>
        <taxon>Fabales</taxon>
        <taxon>Fabaceae</taxon>
        <taxon>Papilionoideae</taxon>
        <taxon>50 kb inversion clade</taxon>
        <taxon>NPAAA clade</taxon>
        <taxon>indigoferoid/millettioid clade</taxon>
        <taxon>Phaseoleae</taxon>
        <taxon>Glycine</taxon>
        <taxon>Glycine subgen. Soja</taxon>
    </lineage>
</organism>
<gene>
    <name evidence="1" type="ORF">D0Y65_035947</name>
</gene>